<dbReference type="Gene3D" id="3.30.2090.10">
    <property type="entry name" value="Multidrug efflux transporter AcrB TolC docking domain, DN and DC subdomains"/>
    <property type="match status" value="2"/>
</dbReference>
<feature type="transmembrane region" description="Helical" evidence="1">
    <location>
        <begin position="529"/>
        <end position="546"/>
    </location>
</feature>
<dbReference type="Gene3D" id="3.30.70.1320">
    <property type="entry name" value="Multidrug efflux transporter AcrB pore domain like"/>
    <property type="match status" value="1"/>
</dbReference>
<feature type="transmembrane region" description="Helical" evidence="1">
    <location>
        <begin position="958"/>
        <end position="977"/>
    </location>
</feature>
<dbReference type="InterPro" id="IPR027463">
    <property type="entry name" value="AcrB_DN_DC_subdom"/>
</dbReference>
<gene>
    <name evidence="2" type="ORF">GCM10010909_12120</name>
</gene>
<feature type="transmembrane region" description="Helical" evidence="1">
    <location>
        <begin position="885"/>
        <end position="907"/>
    </location>
</feature>
<dbReference type="Pfam" id="PF00873">
    <property type="entry name" value="ACR_tran"/>
    <property type="match status" value="1"/>
</dbReference>
<keyword evidence="1" id="KW-0472">Membrane</keyword>
<dbReference type="SUPFAM" id="SSF82693">
    <property type="entry name" value="Multidrug efflux transporter AcrB pore domain, PN1, PN2, PC1 and PC2 subdomains"/>
    <property type="match status" value="3"/>
</dbReference>
<dbReference type="Gene3D" id="1.20.1640.10">
    <property type="entry name" value="Multidrug efflux transporter AcrB transmembrane domain"/>
    <property type="match status" value="2"/>
</dbReference>
<dbReference type="InterPro" id="IPR001036">
    <property type="entry name" value="Acrflvin-R"/>
</dbReference>
<feature type="transmembrane region" description="Helical" evidence="1">
    <location>
        <begin position="856"/>
        <end position="878"/>
    </location>
</feature>
<dbReference type="RefSeq" id="WP_284257229.1">
    <property type="nucleotide sequence ID" value="NZ_BSOS01000025.1"/>
</dbReference>
<feature type="transmembrane region" description="Helical" evidence="1">
    <location>
        <begin position="384"/>
        <end position="405"/>
    </location>
</feature>
<comment type="caution">
    <text evidence="2">The sequence shown here is derived from an EMBL/GenBank/DDBJ whole genome shotgun (WGS) entry which is preliminary data.</text>
</comment>
<dbReference type="SUPFAM" id="SSF82714">
    <property type="entry name" value="Multidrug efflux transporter AcrB TolC docking domain, DN and DC subdomains"/>
    <property type="match status" value="2"/>
</dbReference>
<protein>
    <submittedName>
        <fullName evidence="2">Multidrug ABC transporter</fullName>
    </submittedName>
</protein>
<name>A0ABQ6A7J0_9PROT</name>
<feature type="transmembrane region" description="Helical" evidence="1">
    <location>
        <begin position="335"/>
        <end position="351"/>
    </location>
</feature>
<feature type="transmembrane region" description="Helical" evidence="1">
    <location>
        <begin position="465"/>
        <end position="493"/>
    </location>
</feature>
<proteinExistence type="predicted"/>
<keyword evidence="1" id="KW-1133">Transmembrane helix</keyword>
<dbReference type="SUPFAM" id="SSF82866">
    <property type="entry name" value="Multidrug efflux transporter AcrB transmembrane domain"/>
    <property type="match status" value="2"/>
</dbReference>
<feature type="transmembrane region" description="Helical" evidence="1">
    <location>
        <begin position="438"/>
        <end position="459"/>
    </location>
</feature>
<accession>A0ABQ6A7J0</accession>
<evidence type="ECO:0000313" key="3">
    <source>
        <dbReference type="Proteomes" id="UP001156641"/>
    </source>
</evidence>
<dbReference type="EMBL" id="BSOS01000025">
    <property type="protein sequence ID" value="GLR66532.1"/>
    <property type="molecule type" value="Genomic_DNA"/>
</dbReference>
<reference evidence="3" key="1">
    <citation type="journal article" date="2019" name="Int. J. Syst. Evol. Microbiol.">
        <title>The Global Catalogue of Microorganisms (GCM) 10K type strain sequencing project: providing services to taxonomists for standard genome sequencing and annotation.</title>
        <authorList>
            <consortium name="The Broad Institute Genomics Platform"/>
            <consortium name="The Broad Institute Genome Sequencing Center for Infectious Disease"/>
            <person name="Wu L."/>
            <person name="Ma J."/>
        </authorList>
    </citation>
    <scope>NUCLEOTIDE SEQUENCE [LARGE SCALE GENOMIC DNA]</scope>
    <source>
        <strain evidence="3">NBRC 112502</strain>
    </source>
</reference>
<dbReference type="PANTHER" id="PTHR32063:SF0">
    <property type="entry name" value="SWARMING MOTILITY PROTEIN SWRC"/>
    <property type="match status" value="1"/>
</dbReference>
<dbReference type="PANTHER" id="PTHR32063">
    <property type="match status" value="1"/>
</dbReference>
<keyword evidence="1" id="KW-0812">Transmembrane</keyword>
<feature type="transmembrane region" description="Helical" evidence="1">
    <location>
        <begin position="913"/>
        <end position="937"/>
    </location>
</feature>
<dbReference type="PRINTS" id="PR00702">
    <property type="entry name" value="ACRIFLAVINRP"/>
</dbReference>
<dbReference type="Proteomes" id="UP001156641">
    <property type="component" value="Unassembled WGS sequence"/>
</dbReference>
<feature type="transmembrane region" description="Helical" evidence="1">
    <location>
        <begin position="989"/>
        <end position="1015"/>
    </location>
</feature>
<organism evidence="2 3">
    <name type="scientific">Acidocella aquatica</name>
    <dbReference type="NCBI Taxonomy" id="1922313"/>
    <lineage>
        <taxon>Bacteria</taxon>
        <taxon>Pseudomonadati</taxon>
        <taxon>Pseudomonadota</taxon>
        <taxon>Alphaproteobacteria</taxon>
        <taxon>Acetobacterales</taxon>
        <taxon>Acidocellaceae</taxon>
        <taxon>Acidocella</taxon>
    </lineage>
</organism>
<feature type="transmembrane region" description="Helical" evidence="1">
    <location>
        <begin position="358"/>
        <end position="378"/>
    </location>
</feature>
<dbReference type="Gene3D" id="3.30.70.1430">
    <property type="entry name" value="Multidrug efflux transporter AcrB pore domain"/>
    <property type="match status" value="2"/>
</dbReference>
<dbReference type="Gene3D" id="3.30.70.1440">
    <property type="entry name" value="Multidrug efflux transporter AcrB pore domain"/>
    <property type="match status" value="1"/>
</dbReference>
<keyword evidence="3" id="KW-1185">Reference proteome</keyword>
<evidence type="ECO:0000313" key="2">
    <source>
        <dbReference type="EMBL" id="GLR66532.1"/>
    </source>
</evidence>
<evidence type="ECO:0000256" key="1">
    <source>
        <dbReference type="SAM" id="Phobius"/>
    </source>
</evidence>
<sequence>MKFALWLNRHSRSVLLAAAVLAFGGIVSALSLPISLFPQTAFPRVRVNISTGSQPAQQMMLQVTQPMEQAVRAVPGVVDVTSTTSRGSAQMIIDFNWGADMTAATLGVNAAVTQLLPSLPPSTSYTVLRMDPTVFPFMAYALTSPGVSQVKLQNMAQYQIVPLLSALPGVARVQVQGGDTAEVEVDVDPHLLAAFHLTLGDVTKAVGAANVLQSVGRVEDHDLLYLLMNANALRTVDDVKHIVVRGGPDGVLRLSDVANVHAGVAPQYFAVSADGKQAVTVLLFQQPGSNSVAIAHAVEQALAGFAPQIPPGVRLSKWYDQSTLVVAAASSVRDAILIGVGLAALVLLFFLRSWSITLLAVLIVPASLAAAVLVLSLLGMSFNIMTLGGLAASVGLVIDDVIVMIEHLARRASEQYAADHEPGSVPVRNRVLEDGAEFLAPLTGSSAATLIVFAPLGFLSGVTGAFFKALSITMASTLFASWLLTAFAVPLLASRLIDFKKWHDPEMDKPGWLTRTHGALLARVFRHPALLGGAVAVLLVVGALSFNHVQTGFMPNLDEGGFVLDYQSAPGTSLGETRREIAQVEGILRADPAVESFSTRIGAGFGGDLNEPNQGDIVVRLTPVGTRPGIDTVMQRLGEQITTKVPGVDTDLHQLMGDEIGDLTGVPQPIEVKLAAADPAQLGPAALRVADALGRIAGVNSVVNGIVPAGDAYEIHVDPARAAMLGLDPASVAASLDTQLNGSVVTTLEGENQQTGVRVQLAPGAKANTDALGAIPIATPGGALVPLGSIASFSIAAGQPEITRENLQQIVAVTGRITGRGIGSVIADVKTALARPGVLGPGVTYTLGGLYKQQQIAFAGLVRVFIAALLAEFALLLFLYERFALVFAIMGTSLLSTTAVFTGLWLTGIELNITALMGMTMIVGIATEMAIFFVSEYTHLAQDMDTRAALIAASVNRLRPIAMTTLAAILTLLPLALDLGQGAGMQQPLAIAIISGLLVQFPMVLLALPVLLWLLRERESGPEIS</sequence>